<name>A0A822YMM2_NELNU</name>
<evidence type="ECO:0000256" key="2">
    <source>
        <dbReference type="ARBA" id="ARBA00023015"/>
    </source>
</evidence>
<sequence length="70" mass="8000">MLPLNFFTTRSSFISGRKLRIKKAIKVLAVSSKLADIPQDDFSWRKYGQKPIKGSPYPRYVSISHQSSLN</sequence>
<dbReference type="EMBL" id="DUZY01000003">
    <property type="protein sequence ID" value="DAD33323.1"/>
    <property type="molecule type" value="Genomic_DNA"/>
</dbReference>
<dbReference type="GO" id="GO:0043565">
    <property type="term" value="F:sequence-specific DNA binding"/>
    <property type="evidence" value="ECO:0007669"/>
    <property type="project" value="InterPro"/>
</dbReference>
<comment type="caution">
    <text evidence="7">The sequence shown here is derived from an EMBL/GenBank/DDBJ whole genome shotgun (WGS) entry which is preliminary data.</text>
</comment>
<dbReference type="Pfam" id="PF10533">
    <property type="entry name" value="Plant_zn_clust"/>
    <property type="match status" value="1"/>
</dbReference>
<evidence type="ECO:0000259" key="6">
    <source>
        <dbReference type="PROSITE" id="PS50811"/>
    </source>
</evidence>
<keyword evidence="8" id="KW-1185">Reference proteome</keyword>
<keyword evidence="3" id="KW-0238">DNA-binding</keyword>
<dbReference type="SUPFAM" id="SSF118290">
    <property type="entry name" value="WRKY DNA-binding domain"/>
    <property type="match status" value="1"/>
</dbReference>
<dbReference type="PROSITE" id="PS50811">
    <property type="entry name" value="WRKY"/>
    <property type="match status" value="1"/>
</dbReference>
<dbReference type="GO" id="GO:0003700">
    <property type="term" value="F:DNA-binding transcription factor activity"/>
    <property type="evidence" value="ECO:0007669"/>
    <property type="project" value="InterPro"/>
</dbReference>
<evidence type="ECO:0000256" key="3">
    <source>
        <dbReference type="ARBA" id="ARBA00023125"/>
    </source>
</evidence>
<feature type="domain" description="WRKY" evidence="6">
    <location>
        <begin position="33"/>
        <end position="59"/>
    </location>
</feature>
<accession>A0A822YMM2</accession>
<evidence type="ECO:0000313" key="7">
    <source>
        <dbReference type="EMBL" id="DAD33323.1"/>
    </source>
</evidence>
<dbReference type="InterPro" id="IPR036576">
    <property type="entry name" value="WRKY_dom_sf"/>
</dbReference>
<dbReference type="Gene3D" id="2.20.25.80">
    <property type="entry name" value="WRKY domain"/>
    <property type="match status" value="1"/>
</dbReference>
<protein>
    <recommendedName>
        <fullName evidence="6">WRKY domain-containing protein</fullName>
    </recommendedName>
</protein>
<organism evidence="7 8">
    <name type="scientific">Nelumbo nucifera</name>
    <name type="common">Sacred lotus</name>
    <dbReference type="NCBI Taxonomy" id="4432"/>
    <lineage>
        <taxon>Eukaryota</taxon>
        <taxon>Viridiplantae</taxon>
        <taxon>Streptophyta</taxon>
        <taxon>Embryophyta</taxon>
        <taxon>Tracheophyta</taxon>
        <taxon>Spermatophyta</taxon>
        <taxon>Magnoliopsida</taxon>
        <taxon>Proteales</taxon>
        <taxon>Nelumbonaceae</taxon>
        <taxon>Nelumbo</taxon>
    </lineage>
</organism>
<keyword evidence="5" id="KW-0539">Nucleus</keyword>
<reference evidence="7 8" key="1">
    <citation type="journal article" date="2020" name="Mol. Biol. Evol.">
        <title>Distinct Expression and Methylation Patterns for Genes with Different Fates following a Single Whole-Genome Duplication in Flowering Plants.</title>
        <authorList>
            <person name="Shi T."/>
            <person name="Rahmani R.S."/>
            <person name="Gugger P.F."/>
            <person name="Wang M."/>
            <person name="Li H."/>
            <person name="Zhang Y."/>
            <person name="Li Z."/>
            <person name="Wang Q."/>
            <person name="Van de Peer Y."/>
            <person name="Marchal K."/>
            <person name="Chen J."/>
        </authorList>
    </citation>
    <scope>NUCLEOTIDE SEQUENCE [LARGE SCALE GENOMIC DNA]</scope>
    <source>
        <tissue evidence="7">Leaf</tissue>
    </source>
</reference>
<dbReference type="PANTHER" id="PTHR31282">
    <property type="entry name" value="WRKY TRANSCRIPTION FACTOR 21-RELATED"/>
    <property type="match status" value="1"/>
</dbReference>
<evidence type="ECO:0000256" key="1">
    <source>
        <dbReference type="ARBA" id="ARBA00004123"/>
    </source>
</evidence>
<dbReference type="Pfam" id="PF03106">
    <property type="entry name" value="WRKY"/>
    <property type="match status" value="1"/>
</dbReference>
<gene>
    <name evidence="7" type="ORF">HUJ06_012174</name>
</gene>
<proteinExistence type="predicted"/>
<dbReference type="SMART" id="SM00774">
    <property type="entry name" value="WRKY"/>
    <property type="match status" value="1"/>
</dbReference>
<evidence type="ECO:0000256" key="4">
    <source>
        <dbReference type="ARBA" id="ARBA00023163"/>
    </source>
</evidence>
<dbReference type="GO" id="GO:0005634">
    <property type="term" value="C:nucleus"/>
    <property type="evidence" value="ECO:0007669"/>
    <property type="project" value="UniProtKB-SubCell"/>
</dbReference>
<evidence type="ECO:0000313" key="8">
    <source>
        <dbReference type="Proteomes" id="UP000607653"/>
    </source>
</evidence>
<comment type="subcellular location">
    <subcellularLocation>
        <location evidence="1">Nucleus</location>
    </subcellularLocation>
</comment>
<dbReference type="InterPro" id="IPR018872">
    <property type="entry name" value="Zn-cluster-dom"/>
</dbReference>
<evidence type="ECO:0000256" key="5">
    <source>
        <dbReference type="ARBA" id="ARBA00023242"/>
    </source>
</evidence>
<dbReference type="InterPro" id="IPR044810">
    <property type="entry name" value="WRKY_plant"/>
</dbReference>
<dbReference type="AlphaFoldDB" id="A0A822YMM2"/>
<dbReference type="Proteomes" id="UP000607653">
    <property type="component" value="Unassembled WGS sequence"/>
</dbReference>
<dbReference type="InterPro" id="IPR003657">
    <property type="entry name" value="WRKY_dom"/>
</dbReference>
<keyword evidence="4" id="KW-0804">Transcription</keyword>
<keyword evidence="2" id="KW-0805">Transcription regulation</keyword>